<accession>A0A486XRD0</accession>
<dbReference type="Pfam" id="PF13579">
    <property type="entry name" value="Glyco_trans_4_4"/>
    <property type="match status" value="1"/>
</dbReference>
<gene>
    <name evidence="3" type="ORF">BAL341_2190</name>
</gene>
<protein>
    <submittedName>
        <fullName evidence="3">Glycosyl transferase, group 1</fullName>
    </submittedName>
</protein>
<evidence type="ECO:0000259" key="1">
    <source>
        <dbReference type="Pfam" id="PF00534"/>
    </source>
</evidence>
<dbReference type="PANTHER" id="PTHR45947">
    <property type="entry name" value="SULFOQUINOVOSYL TRANSFERASE SQD2"/>
    <property type="match status" value="1"/>
</dbReference>
<name>A0A486XRD0_9GAMM</name>
<dbReference type="SUPFAM" id="SSF53756">
    <property type="entry name" value="UDP-Glycosyltransferase/glycogen phosphorylase"/>
    <property type="match status" value="1"/>
</dbReference>
<evidence type="ECO:0000313" key="3">
    <source>
        <dbReference type="EMBL" id="VHO04915.1"/>
    </source>
</evidence>
<dbReference type="Pfam" id="PF00534">
    <property type="entry name" value="Glycos_transf_1"/>
    <property type="match status" value="1"/>
</dbReference>
<dbReference type="Gene3D" id="3.40.50.2000">
    <property type="entry name" value="Glycogen Phosphorylase B"/>
    <property type="match status" value="2"/>
</dbReference>
<dbReference type="GO" id="GO:0016757">
    <property type="term" value="F:glycosyltransferase activity"/>
    <property type="evidence" value="ECO:0007669"/>
    <property type="project" value="InterPro"/>
</dbReference>
<evidence type="ECO:0000259" key="2">
    <source>
        <dbReference type="Pfam" id="PF13579"/>
    </source>
</evidence>
<dbReference type="AlphaFoldDB" id="A0A486XRD0"/>
<dbReference type="InterPro" id="IPR050194">
    <property type="entry name" value="Glycosyltransferase_grp1"/>
</dbReference>
<dbReference type="InterPro" id="IPR001296">
    <property type="entry name" value="Glyco_trans_1"/>
</dbReference>
<keyword evidence="3" id="KW-0808">Transferase</keyword>
<proteinExistence type="predicted"/>
<feature type="domain" description="Glycosyl transferase family 1" evidence="1">
    <location>
        <begin position="191"/>
        <end position="344"/>
    </location>
</feature>
<dbReference type="PANTHER" id="PTHR45947:SF3">
    <property type="entry name" value="SULFOQUINOVOSYL TRANSFERASE SQD2"/>
    <property type="match status" value="1"/>
</dbReference>
<dbReference type="CDD" id="cd03801">
    <property type="entry name" value="GT4_PimA-like"/>
    <property type="match status" value="1"/>
</dbReference>
<organism evidence="3">
    <name type="scientific">Rheinheimera sp. BAL341</name>
    <dbReference type="NCBI Taxonomy" id="1708203"/>
    <lineage>
        <taxon>Bacteria</taxon>
        <taxon>Pseudomonadati</taxon>
        <taxon>Pseudomonadota</taxon>
        <taxon>Gammaproteobacteria</taxon>
        <taxon>Chromatiales</taxon>
        <taxon>Chromatiaceae</taxon>
        <taxon>Rheinheimera</taxon>
    </lineage>
</organism>
<feature type="domain" description="Glycosyltransferase subfamily 4-like N-terminal" evidence="2">
    <location>
        <begin position="21"/>
        <end position="170"/>
    </location>
</feature>
<sequence length="375" mass="40873">MSASLQQLPICLVGPIAPPAGGMANQTRQLLSLLQQEGAQVEFVAVNAAYKPAFIAKVPGLRAVFRLLPYCVNLWRACGRARVMHIMANSGWSWHLFAAPAIWAARLRGTAVIINYRGGHADSFFASSWRSVHFSLRHASAVLVPSVFLQQVFARYQQADSAVPVAIVPNILDQQQFYPRQNARELLKPAAPHFIVTRNLEAIYDVATSIAAFALLKQNYPGATLTIAGSGPLLGQLQQQVQQLNLADAVKFAGRLSTEQMAQLYRSADIMLNSSLVDNSPNSIIEALACGVPVISSDVGGISHLVSHRHDAMLCSAGDATALSQLAGEVLQNAGLRQQLIANGLRNSQRFYWPEVKQRLVQHYLVAIQQQEHGK</sequence>
<dbReference type="InterPro" id="IPR028098">
    <property type="entry name" value="Glyco_trans_4-like_N"/>
</dbReference>
<reference evidence="3" key="1">
    <citation type="submission" date="2019-04" db="EMBL/GenBank/DDBJ databases">
        <authorList>
            <person name="Brambilla D."/>
        </authorList>
    </citation>
    <scope>NUCLEOTIDE SEQUENCE</scope>
    <source>
        <strain evidence="3">BAL1</strain>
    </source>
</reference>
<dbReference type="EMBL" id="CAAJGR010000118">
    <property type="protein sequence ID" value="VHO04915.1"/>
    <property type="molecule type" value="Genomic_DNA"/>
</dbReference>